<dbReference type="Pfam" id="PF01126">
    <property type="entry name" value="Heme_oxygenase"/>
    <property type="match status" value="1"/>
</dbReference>
<gene>
    <name evidence="1" type="ORF">SAMN05443545_10237</name>
</gene>
<evidence type="ECO:0000313" key="1">
    <source>
        <dbReference type="EMBL" id="SDW49651.1"/>
    </source>
</evidence>
<dbReference type="AlphaFoldDB" id="A0A1H2U0S0"/>
<dbReference type="InterPro" id="IPR016053">
    <property type="entry name" value="Haem_Oase-like"/>
</dbReference>
<evidence type="ECO:0000313" key="2">
    <source>
        <dbReference type="Proteomes" id="UP000198500"/>
    </source>
</evidence>
<dbReference type="Gene3D" id="1.20.910.10">
    <property type="entry name" value="Heme oxygenase-like"/>
    <property type="match status" value="1"/>
</dbReference>
<dbReference type="GO" id="GO:0006788">
    <property type="term" value="P:heme oxidation"/>
    <property type="evidence" value="ECO:0007669"/>
    <property type="project" value="InterPro"/>
</dbReference>
<dbReference type="GO" id="GO:0004392">
    <property type="term" value="F:heme oxygenase (decyclizing) activity"/>
    <property type="evidence" value="ECO:0007669"/>
    <property type="project" value="InterPro"/>
</dbReference>
<name>A0A1H2U0S0_9GAMM</name>
<dbReference type="InterPro" id="IPR016084">
    <property type="entry name" value="Haem_Oase-like_multi-hlx"/>
</dbReference>
<dbReference type="STRING" id="574349.SAMN05443545_10237"/>
<proteinExistence type="predicted"/>
<dbReference type="EMBL" id="FNNI01000002">
    <property type="protein sequence ID" value="SDW49651.1"/>
    <property type="molecule type" value="Genomic_DNA"/>
</dbReference>
<keyword evidence="2" id="KW-1185">Reference proteome</keyword>
<dbReference type="SUPFAM" id="SSF48613">
    <property type="entry name" value="Heme oxygenase-like"/>
    <property type="match status" value="1"/>
</dbReference>
<reference evidence="1 2" key="1">
    <citation type="submission" date="2016-10" db="EMBL/GenBank/DDBJ databases">
        <authorList>
            <person name="de Groot N.N."/>
        </authorList>
    </citation>
    <scope>NUCLEOTIDE SEQUENCE [LARGE SCALE GENOMIC DNA]</scope>
    <source>
        <strain evidence="1 2">DSM 19219</strain>
    </source>
</reference>
<dbReference type="Proteomes" id="UP000198500">
    <property type="component" value="Unassembled WGS sequence"/>
</dbReference>
<accession>A0A1H2U0S0</accession>
<organism evidence="1 2">
    <name type="scientific">Aidingimonas halophila</name>
    <dbReference type="NCBI Taxonomy" id="574349"/>
    <lineage>
        <taxon>Bacteria</taxon>
        <taxon>Pseudomonadati</taxon>
        <taxon>Pseudomonadota</taxon>
        <taxon>Gammaproteobacteria</taxon>
        <taxon>Oceanospirillales</taxon>
        <taxon>Halomonadaceae</taxon>
        <taxon>Aidingimonas</taxon>
    </lineage>
</organism>
<sequence>MDSPMLVQLREQTRPAHLALESQPLLQRLLSSRLTETDYGQLLQSMLAFYQSLEPVLVTATTALLAQHPDPNYRYLPREPLLASDCRALGCVSSGFIHSPIELRLNGSGAYFLGILYVIEGSTQGGRFIAKHLADTLGVGENSGASFFNIHQSNNSWKAFRCWLHRGLERHYQDDIKSVIEGANMTFSALHAHLDQWQRLNPFFSSNNFQAE</sequence>
<protein>
    <submittedName>
        <fullName evidence="1">Heme oxygenase</fullName>
    </submittedName>
</protein>
<dbReference type="CDD" id="cd19166">
    <property type="entry name" value="HemeO-bac"/>
    <property type="match status" value="1"/>
</dbReference>